<evidence type="ECO:0000256" key="3">
    <source>
        <dbReference type="ARBA" id="ARBA00022692"/>
    </source>
</evidence>
<dbReference type="GO" id="GO:0022857">
    <property type="term" value="F:transmembrane transporter activity"/>
    <property type="evidence" value="ECO:0007669"/>
    <property type="project" value="TreeGrafter"/>
</dbReference>
<organism evidence="9">
    <name type="scientific">Enterococcus casseliflavus</name>
    <name type="common">Enterococcus flavescens</name>
    <dbReference type="NCBI Taxonomy" id="37734"/>
    <lineage>
        <taxon>Bacteria</taxon>
        <taxon>Bacillati</taxon>
        <taxon>Bacillota</taxon>
        <taxon>Bacilli</taxon>
        <taxon>Lactobacillales</taxon>
        <taxon>Enterococcaceae</taxon>
        <taxon>Enterococcus</taxon>
    </lineage>
</organism>
<evidence type="ECO:0000256" key="2">
    <source>
        <dbReference type="ARBA" id="ARBA00022475"/>
    </source>
</evidence>
<evidence type="ECO:0000256" key="4">
    <source>
        <dbReference type="ARBA" id="ARBA00022989"/>
    </source>
</evidence>
<feature type="domain" description="ABC3 transporter permease C-terminal" evidence="7">
    <location>
        <begin position="339"/>
        <end position="481"/>
    </location>
</feature>
<dbReference type="InterPro" id="IPR025857">
    <property type="entry name" value="MacB_PCD"/>
</dbReference>
<dbReference type="AlphaFoldDB" id="A0A6N3AMI6"/>
<evidence type="ECO:0000259" key="8">
    <source>
        <dbReference type="Pfam" id="PF12704"/>
    </source>
</evidence>
<protein>
    <submittedName>
        <fullName evidence="9">FtsX-like permease family protein</fullName>
    </submittedName>
</protein>
<comment type="subcellular location">
    <subcellularLocation>
        <location evidence="1">Cell membrane</location>
        <topology evidence="1">Multi-pass membrane protein</topology>
    </subcellularLocation>
</comment>
<sequence length="486" mass="54187">MNYMKRAWLSVTRKRGKSAILFAVILILGNVIAGAIAVNQSTQNVEKQIKNQLGSLATIEIDYEKLANSDGGASMEEIQPLSEDLIKQIGQRSEVKQYDYLRETAIAVENFKPYRFSPEEDDDNVMIVGGISPWVYLTGTNLLKPLDFEEDTVDLTQGRFFTEEEQRTGKRVGLISEEMAQENGLTVGDTMVLDGQFVDYSSGMDPEKQKGNDYSIEIVGIFKNTSLEKANNQGQDGMASSFAFDDRPFNRIYMPNDAVKTIVEEERAGQQAAFPATDFGSDEEFFTPQFILNQPEDAEQFKQEVTPLLPNGYKVNASTDEYDRVGTSMNRLSQISSYVVVIAVIASLIIISLIIVLFTRDRKYELGIYLSLGERRKYVFAQIVLELLLIGVSAMLISLVTGNMLGKMVSESLLSSSMLEANQAGVEQFFVGVPKIDQATINEAFRVQYTLSYIIAFLATGILTILLSAVVPLLYILRLNPKKIML</sequence>
<keyword evidence="3 6" id="KW-0812">Transmembrane</keyword>
<name>A0A6N3AMI6_ENTCA</name>
<dbReference type="InterPro" id="IPR050250">
    <property type="entry name" value="Macrolide_Exporter_MacB"/>
</dbReference>
<evidence type="ECO:0000256" key="6">
    <source>
        <dbReference type="SAM" id="Phobius"/>
    </source>
</evidence>
<evidence type="ECO:0000259" key="7">
    <source>
        <dbReference type="Pfam" id="PF02687"/>
    </source>
</evidence>
<evidence type="ECO:0000256" key="1">
    <source>
        <dbReference type="ARBA" id="ARBA00004651"/>
    </source>
</evidence>
<proteinExistence type="predicted"/>
<feature type="transmembrane region" description="Helical" evidence="6">
    <location>
        <begin position="379"/>
        <end position="400"/>
    </location>
</feature>
<feature type="transmembrane region" description="Helical" evidence="6">
    <location>
        <begin position="338"/>
        <end position="358"/>
    </location>
</feature>
<keyword evidence="5 6" id="KW-0472">Membrane</keyword>
<dbReference type="EMBL" id="CACRTX010000007">
    <property type="protein sequence ID" value="VYT90750.1"/>
    <property type="molecule type" value="Genomic_DNA"/>
</dbReference>
<keyword evidence="2" id="KW-1003">Cell membrane</keyword>
<dbReference type="Pfam" id="PF12704">
    <property type="entry name" value="MacB_PCD"/>
    <property type="match status" value="1"/>
</dbReference>
<keyword evidence="4 6" id="KW-1133">Transmembrane helix</keyword>
<dbReference type="PANTHER" id="PTHR30572">
    <property type="entry name" value="MEMBRANE COMPONENT OF TRANSPORTER-RELATED"/>
    <property type="match status" value="1"/>
</dbReference>
<accession>A0A6N3AMI6</accession>
<dbReference type="PANTHER" id="PTHR30572:SF9">
    <property type="entry name" value="ABC TRANSPORTER PERMEASE PROTEIN"/>
    <property type="match status" value="1"/>
</dbReference>
<reference evidence="9" key="1">
    <citation type="submission" date="2019-11" db="EMBL/GenBank/DDBJ databases">
        <authorList>
            <person name="Feng L."/>
        </authorList>
    </citation>
    <scope>NUCLEOTIDE SEQUENCE</scope>
    <source>
        <strain evidence="9">ECasseliflavusLFYP2</strain>
    </source>
</reference>
<dbReference type="InterPro" id="IPR003838">
    <property type="entry name" value="ABC3_permease_C"/>
</dbReference>
<gene>
    <name evidence="9" type="ORF">ECLFYP2_01935</name>
</gene>
<evidence type="ECO:0000313" key="9">
    <source>
        <dbReference type="EMBL" id="VYT90750.1"/>
    </source>
</evidence>
<feature type="domain" description="MacB-like periplasmic core" evidence="8">
    <location>
        <begin position="21"/>
        <end position="306"/>
    </location>
</feature>
<feature type="transmembrane region" description="Helical" evidence="6">
    <location>
        <begin position="453"/>
        <end position="477"/>
    </location>
</feature>
<evidence type="ECO:0000256" key="5">
    <source>
        <dbReference type="ARBA" id="ARBA00023136"/>
    </source>
</evidence>
<dbReference type="Pfam" id="PF02687">
    <property type="entry name" value="FtsX"/>
    <property type="match status" value="1"/>
</dbReference>
<dbReference type="GO" id="GO:0005886">
    <property type="term" value="C:plasma membrane"/>
    <property type="evidence" value="ECO:0007669"/>
    <property type="project" value="UniProtKB-SubCell"/>
</dbReference>